<evidence type="ECO:0000259" key="1">
    <source>
        <dbReference type="PROSITE" id="PS50222"/>
    </source>
</evidence>
<comment type="caution">
    <text evidence="2">The sequence shown here is derived from an EMBL/GenBank/DDBJ whole genome shotgun (WGS) entry which is preliminary data.</text>
</comment>
<dbReference type="SMART" id="SM00054">
    <property type="entry name" value="EFh"/>
    <property type="match status" value="3"/>
</dbReference>
<accession>A0A839Z022</accession>
<keyword evidence="3" id="KW-1185">Reference proteome</keyword>
<dbReference type="Pfam" id="PF13499">
    <property type="entry name" value="EF-hand_7"/>
    <property type="match status" value="1"/>
</dbReference>
<feature type="domain" description="EF-hand" evidence="1">
    <location>
        <begin position="115"/>
        <end position="150"/>
    </location>
</feature>
<dbReference type="EMBL" id="JACICF010000002">
    <property type="protein sequence ID" value="MBB3764709.1"/>
    <property type="molecule type" value="Genomic_DNA"/>
</dbReference>
<dbReference type="PROSITE" id="PS50222">
    <property type="entry name" value="EF_HAND_2"/>
    <property type="match status" value="2"/>
</dbReference>
<dbReference type="CDD" id="cd00051">
    <property type="entry name" value="EFh"/>
    <property type="match status" value="2"/>
</dbReference>
<dbReference type="RefSeq" id="WP_183934400.1">
    <property type="nucleotide sequence ID" value="NZ_JACICF010000002.1"/>
</dbReference>
<dbReference type="PANTHER" id="PTHR10827">
    <property type="entry name" value="RETICULOCALBIN"/>
    <property type="match status" value="1"/>
</dbReference>
<evidence type="ECO:0000313" key="2">
    <source>
        <dbReference type="EMBL" id="MBB3764709.1"/>
    </source>
</evidence>
<organism evidence="2 3">
    <name type="scientific">Sphingomicrobium lutaoense</name>
    <dbReference type="NCBI Taxonomy" id="515949"/>
    <lineage>
        <taxon>Bacteria</taxon>
        <taxon>Pseudomonadati</taxon>
        <taxon>Pseudomonadota</taxon>
        <taxon>Alphaproteobacteria</taxon>
        <taxon>Sphingomonadales</taxon>
        <taxon>Sphingomonadaceae</taxon>
        <taxon>Sphingomicrobium</taxon>
    </lineage>
</organism>
<sequence length="150" mass="15984">MPLTALTIALAAQSISQPVPRAEYLATMDAQFSAMDSDGNGWVTSGEAARKMTVDTQAQVMAANRQIFQRLDKDRNGQLSAEEFAGLAASPPPADPSNFMQRVDLNKDGQVTLVEHRTVMLATFDRIDADKDGVVTPEEMQGATGGAAGQ</sequence>
<dbReference type="InterPro" id="IPR002048">
    <property type="entry name" value="EF_hand_dom"/>
</dbReference>
<dbReference type="InterPro" id="IPR011992">
    <property type="entry name" value="EF-hand-dom_pair"/>
</dbReference>
<dbReference type="AlphaFoldDB" id="A0A839Z022"/>
<dbReference type="PANTHER" id="PTHR10827:SF85">
    <property type="entry name" value="CALCIUM-BINDING PROTEIN"/>
    <property type="match status" value="1"/>
</dbReference>
<reference evidence="2 3" key="1">
    <citation type="submission" date="2020-08" db="EMBL/GenBank/DDBJ databases">
        <title>Genomic Encyclopedia of Type Strains, Phase IV (KMG-IV): sequencing the most valuable type-strain genomes for metagenomic binning, comparative biology and taxonomic classification.</title>
        <authorList>
            <person name="Goeker M."/>
        </authorList>
    </citation>
    <scope>NUCLEOTIDE SEQUENCE [LARGE SCALE GENOMIC DNA]</scope>
    <source>
        <strain evidence="2 3">DSM 24194</strain>
    </source>
</reference>
<name>A0A839Z022_9SPHN</name>
<dbReference type="Proteomes" id="UP000578569">
    <property type="component" value="Unassembled WGS sequence"/>
</dbReference>
<dbReference type="Pfam" id="PF13202">
    <property type="entry name" value="EF-hand_5"/>
    <property type="match status" value="1"/>
</dbReference>
<dbReference type="InterPro" id="IPR018247">
    <property type="entry name" value="EF_Hand_1_Ca_BS"/>
</dbReference>
<dbReference type="Gene3D" id="1.10.238.10">
    <property type="entry name" value="EF-hand"/>
    <property type="match status" value="2"/>
</dbReference>
<evidence type="ECO:0000313" key="3">
    <source>
        <dbReference type="Proteomes" id="UP000578569"/>
    </source>
</evidence>
<dbReference type="SUPFAM" id="SSF47473">
    <property type="entry name" value="EF-hand"/>
    <property type="match status" value="1"/>
</dbReference>
<dbReference type="PROSITE" id="PS00018">
    <property type="entry name" value="EF_HAND_1"/>
    <property type="match status" value="2"/>
</dbReference>
<gene>
    <name evidence="2" type="ORF">FHS50_001771</name>
</gene>
<dbReference type="GO" id="GO:0005509">
    <property type="term" value="F:calcium ion binding"/>
    <property type="evidence" value="ECO:0007669"/>
    <property type="project" value="InterPro"/>
</dbReference>
<feature type="domain" description="EF-hand" evidence="1">
    <location>
        <begin position="59"/>
        <end position="94"/>
    </location>
</feature>
<protein>
    <submittedName>
        <fullName evidence="2">Ca2+-binding EF-hand superfamily protein</fullName>
    </submittedName>
</protein>
<proteinExistence type="predicted"/>